<dbReference type="InterPro" id="IPR036396">
    <property type="entry name" value="Cyt_P450_sf"/>
</dbReference>
<protein>
    <recommendedName>
        <fullName evidence="5">Cytochrome P450</fullName>
    </recommendedName>
</protein>
<sequence length="400" mass="44300">MPQTASTGAVELDLDPFSDETIHEREHFDTTVRETAPVVWLSRYGVWATGRHAEGEQVVTDWQSFTNTAGTGLLDTRKKENWRAPSPVLDADPPDHTKYRSVIASVLSPVMVRTLQEHFEERAAQMVDELVERREFDAAQDLAQAYPLAVVPEIVGMSPEGRENLLPYSELNFQAMGPRNERYRRAAERAQAAVDYAATAVLRENLDPDGIGMRIYAAADEGTVTEQEAALLVRTFVGAGVDTTMYSMGLTLHALMTNPDQWALLQSEPGRARNAYEEALRWATPGPLLGRTTATEVELGGVTLGAGQKVLVCVNAANHDPRRWEDPDRFDITRRANGHLTFGKGVHACVGQMLARAEVTAVLSAFVRRVKSVELVGEPVKLDSNWLRGWEHLPVRVTPH</sequence>
<evidence type="ECO:0008006" key="5">
    <source>
        <dbReference type="Google" id="ProtNLM"/>
    </source>
</evidence>
<keyword evidence="2" id="KW-0560">Oxidoreductase</keyword>
<dbReference type="InterPro" id="IPR017972">
    <property type="entry name" value="Cyt_P450_CS"/>
</dbReference>
<comment type="similarity">
    <text evidence="1 2">Belongs to the cytochrome P450 family.</text>
</comment>
<dbReference type="GO" id="GO:0016705">
    <property type="term" value="F:oxidoreductase activity, acting on paired donors, with incorporation or reduction of molecular oxygen"/>
    <property type="evidence" value="ECO:0007669"/>
    <property type="project" value="InterPro"/>
</dbReference>
<dbReference type="RefSeq" id="WP_090048778.1">
    <property type="nucleotide sequence ID" value="NZ_FNCC01000005.1"/>
</dbReference>
<dbReference type="PANTHER" id="PTHR46696:SF1">
    <property type="entry name" value="CYTOCHROME P450 YJIB-RELATED"/>
    <property type="match status" value="1"/>
</dbReference>
<dbReference type="InterPro" id="IPR002397">
    <property type="entry name" value="Cyt_P450_B"/>
</dbReference>
<dbReference type="Gene3D" id="1.10.630.10">
    <property type="entry name" value="Cytochrome P450"/>
    <property type="match status" value="1"/>
</dbReference>
<dbReference type="Proteomes" id="UP000199623">
    <property type="component" value="Unassembled WGS sequence"/>
</dbReference>
<dbReference type="EMBL" id="FNCC01000005">
    <property type="protein sequence ID" value="SDG05252.1"/>
    <property type="molecule type" value="Genomic_DNA"/>
</dbReference>
<keyword evidence="2" id="KW-0503">Monooxygenase</keyword>
<dbReference type="GO" id="GO:0020037">
    <property type="term" value="F:heme binding"/>
    <property type="evidence" value="ECO:0007669"/>
    <property type="project" value="InterPro"/>
</dbReference>
<dbReference type="OrthoDB" id="9801155at2"/>
<evidence type="ECO:0000313" key="3">
    <source>
        <dbReference type="EMBL" id="SDG05252.1"/>
    </source>
</evidence>
<dbReference type="PROSITE" id="PS00086">
    <property type="entry name" value="CYTOCHROME_P450"/>
    <property type="match status" value="1"/>
</dbReference>
<name>A0A1G7R3A8_9PSEU</name>
<dbReference type="STRING" id="200378.SAMN05216553_10588"/>
<keyword evidence="2" id="KW-0479">Metal-binding</keyword>
<keyword evidence="4" id="KW-1185">Reference proteome</keyword>
<evidence type="ECO:0000256" key="1">
    <source>
        <dbReference type="ARBA" id="ARBA00010617"/>
    </source>
</evidence>
<keyword evidence="2" id="KW-0349">Heme</keyword>
<dbReference type="Pfam" id="PF00067">
    <property type="entry name" value="p450"/>
    <property type="match status" value="1"/>
</dbReference>
<dbReference type="SUPFAM" id="SSF48264">
    <property type="entry name" value="Cytochrome P450"/>
    <property type="match status" value="1"/>
</dbReference>
<evidence type="ECO:0000256" key="2">
    <source>
        <dbReference type="RuleBase" id="RU000461"/>
    </source>
</evidence>
<dbReference type="PRINTS" id="PR00359">
    <property type="entry name" value="BP450"/>
</dbReference>
<keyword evidence="2" id="KW-0408">Iron</keyword>
<dbReference type="InterPro" id="IPR001128">
    <property type="entry name" value="Cyt_P450"/>
</dbReference>
<dbReference type="GO" id="GO:0004497">
    <property type="term" value="F:monooxygenase activity"/>
    <property type="evidence" value="ECO:0007669"/>
    <property type="project" value="UniProtKB-KW"/>
</dbReference>
<accession>A0A1G7R3A8</accession>
<reference evidence="4" key="1">
    <citation type="submission" date="2016-10" db="EMBL/GenBank/DDBJ databases">
        <authorList>
            <person name="Varghese N."/>
            <person name="Submissions S."/>
        </authorList>
    </citation>
    <scope>NUCLEOTIDE SEQUENCE [LARGE SCALE GENOMIC DNA]</scope>
    <source>
        <strain evidence="4">CGMCC 4.3506</strain>
    </source>
</reference>
<evidence type="ECO:0000313" key="4">
    <source>
        <dbReference type="Proteomes" id="UP000199623"/>
    </source>
</evidence>
<dbReference type="AlphaFoldDB" id="A0A1G7R3A8"/>
<organism evidence="3 4">
    <name type="scientific">Lentzea fradiae</name>
    <dbReference type="NCBI Taxonomy" id="200378"/>
    <lineage>
        <taxon>Bacteria</taxon>
        <taxon>Bacillati</taxon>
        <taxon>Actinomycetota</taxon>
        <taxon>Actinomycetes</taxon>
        <taxon>Pseudonocardiales</taxon>
        <taxon>Pseudonocardiaceae</taxon>
        <taxon>Lentzea</taxon>
    </lineage>
</organism>
<dbReference type="PANTHER" id="PTHR46696">
    <property type="entry name" value="P450, PUTATIVE (EUROFUNG)-RELATED"/>
    <property type="match status" value="1"/>
</dbReference>
<dbReference type="GO" id="GO:0005506">
    <property type="term" value="F:iron ion binding"/>
    <property type="evidence" value="ECO:0007669"/>
    <property type="project" value="InterPro"/>
</dbReference>
<gene>
    <name evidence="3" type="ORF">SAMN05216553_10588</name>
</gene>
<proteinExistence type="inferred from homology"/>